<sequence>MTRLAGQNPVKAGRPRDPQLEERVFRAALDLYGEAGWTGFNLTKIAAEAGVGKSSLYSRWNDRNTLLHAAFTALITCPGPRGDSPREILVNEADFRLREYLGPNRSAVRRLFVEAGNAEDPVIRQVYEDLFVTPLLAIHERLWDFKRNGELPRNTSVVRLLDAVEGSVLMRTFCLPDDFIDCFLMKVPAYVADLVDDQLHHHEPSRQLGL</sequence>
<proteinExistence type="predicted"/>
<dbReference type="PRINTS" id="PR00455">
    <property type="entry name" value="HTHTETR"/>
</dbReference>
<feature type="domain" description="HTH tetR-type" evidence="3">
    <location>
        <begin position="18"/>
        <end position="78"/>
    </location>
</feature>
<dbReference type="InterPro" id="IPR009057">
    <property type="entry name" value="Homeodomain-like_sf"/>
</dbReference>
<accession>A0A2X0VP97</accession>
<feature type="DNA-binding region" description="H-T-H motif" evidence="2">
    <location>
        <begin position="41"/>
        <end position="60"/>
    </location>
</feature>
<keyword evidence="5" id="KW-1185">Reference proteome</keyword>
<dbReference type="InterPro" id="IPR001647">
    <property type="entry name" value="HTH_TetR"/>
</dbReference>
<dbReference type="SUPFAM" id="SSF48498">
    <property type="entry name" value="Tetracyclin repressor-like, C-terminal domain"/>
    <property type="match status" value="1"/>
</dbReference>
<dbReference type="Proteomes" id="UP000250192">
    <property type="component" value="Unassembled WGS sequence"/>
</dbReference>
<dbReference type="EMBL" id="UAPR01000003">
    <property type="protein sequence ID" value="SPT55561.1"/>
    <property type="molecule type" value="Genomic_DNA"/>
</dbReference>
<dbReference type="PANTHER" id="PTHR30055">
    <property type="entry name" value="HTH-TYPE TRANSCRIPTIONAL REGULATOR RUTR"/>
    <property type="match status" value="1"/>
</dbReference>
<dbReference type="AlphaFoldDB" id="A0A2X0VP97"/>
<evidence type="ECO:0000259" key="3">
    <source>
        <dbReference type="PROSITE" id="PS50977"/>
    </source>
</evidence>
<dbReference type="GO" id="GO:0000976">
    <property type="term" value="F:transcription cis-regulatory region binding"/>
    <property type="evidence" value="ECO:0007669"/>
    <property type="project" value="TreeGrafter"/>
</dbReference>
<organism evidence="4 5">
    <name type="scientific">Schaalia odontolytica</name>
    <dbReference type="NCBI Taxonomy" id="1660"/>
    <lineage>
        <taxon>Bacteria</taxon>
        <taxon>Bacillati</taxon>
        <taxon>Actinomycetota</taxon>
        <taxon>Actinomycetes</taxon>
        <taxon>Actinomycetales</taxon>
        <taxon>Actinomycetaceae</taxon>
        <taxon>Schaalia</taxon>
    </lineage>
</organism>
<dbReference type="PROSITE" id="PS50977">
    <property type="entry name" value="HTH_TETR_2"/>
    <property type="match status" value="1"/>
</dbReference>
<evidence type="ECO:0000256" key="2">
    <source>
        <dbReference type="PROSITE-ProRule" id="PRU00335"/>
    </source>
</evidence>
<dbReference type="GO" id="GO:0003700">
    <property type="term" value="F:DNA-binding transcription factor activity"/>
    <property type="evidence" value="ECO:0007669"/>
    <property type="project" value="TreeGrafter"/>
</dbReference>
<dbReference type="InterPro" id="IPR036271">
    <property type="entry name" value="Tet_transcr_reg_TetR-rel_C_sf"/>
</dbReference>
<evidence type="ECO:0000313" key="4">
    <source>
        <dbReference type="EMBL" id="SPT55561.1"/>
    </source>
</evidence>
<reference evidence="4 5" key="1">
    <citation type="submission" date="2018-06" db="EMBL/GenBank/DDBJ databases">
        <authorList>
            <consortium name="Pathogen Informatics"/>
            <person name="Doyle S."/>
        </authorList>
    </citation>
    <scope>NUCLEOTIDE SEQUENCE [LARGE SCALE GENOMIC DNA]</scope>
    <source>
        <strain evidence="4 5">NCTC9935</strain>
    </source>
</reference>
<keyword evidence="1 2" id="KW-0238">DNA-binding</keyword>
<dbReference type="InterPro" id="IPR050109">
    <property type="entry name" value="HTH-type_TetR-like_transc_reg"/>
</dbReference>
<name>A0A2X0VP97_9ACTO</name>
<protein>
    <submittedName>
        <fullName evidence="4">Bacterial regulatory proteins, tetR family</fullName>
    </submittedName>
</protein>
<dbReference type="Gene3D" id="1.10.357.10">
    <property type="entry name" value="Tetracycline Repressor, domain 2"/>
    <property type="match status" value="1"/>
</dbReference>
<dbReference type="SUPFAM" id="SSF46689">
    <property type="entry name" value="Homeodomain-like"/>
    <property type="match status" value="1"/>
</dbReference>
<evidence type="ECO:0000256" key="1">
    <source>
        <dbReference type="ARBA" id="ARBA00023125"/>
    </source>
</evidence>
<dbReference type="GeneID" id="93758691"/>
<gene>
    <name evidence="4" type="ORF">NCTC9935_01067</name>
</gene>
<evidence type="ECO:0000313" key="5">
    <source>
        <dbReference type="Proteomes" id="UP000250192"/>
    </source>
</evidence>
<dbReference type="RefSeq" id="WP_111823619.1">
    <property type="nucleotide sequence ID" value="NZ_CBDERX010000003.1"/>
</dbReference>
<dbReference type="PANTHER" id="PTHR30055:SF230">
    <property type="entry name" value="TRANSCRIPTIONAL REGULATORY PROTEIN (PROBABLY TETR-FAMILY)-RELATED"/>
    <property type="match status" value="1"/>
</dbReference>
<dbReference type="OrthoDB" id="9796019at2"/>
<dbReference type="Pfam" id="PF00440">
    <property type="entry name" value="TetR_N"/>
    <property type="match status" value="1"/>
</dbReference>